<evidence type="ECO:0000259" key="4">
    <source>
        <dbReference type="SMART" id="SM00903"/>
    </source>
</evidence>
<dbReference type="InterPro" id="IPR002563">
    <property type="entry name" value="Flavin_Rdtase-like_dom"/>
</dbReference>
<dbReference type="GO" id="GO:0010181">
    <property type="term" value="F:FMN binding"/>
    <property type="evidence" value="ECO:0007669"/>
    <property type="project" value="InterPro"/>
</dbReference>
<proteinExistence type="inferred from homology"/>
<dbReference type="AlphaFoldDB" id="A0A2U1BBL3"/>
<sequence length="198" mass="21607">MEIPRKLIWPGSTQLAPVPAVLVGCGDGRTHRYNLITVAWTGIVCSAPPMISVSIRPERHSYALIGEAGEFTVNIPPARLARAVDWCGVVSGRDHDKFKERSLTSLPGSQVAAPLVAECPLGLECRVTQALELGSHTLFLAEILAVQVSEELLDRSGRMQLEKAGLLAYAHGHYYELGRCLGHFGYSVRRKPGPTVRR</sequence>
<accession>A0A2U1BBL3</accession>
<dbReference type="GO" id="GO:0016646">
    <property type="term" value="F:oxidoreductase activity, acting on the CH-NH group of donors, NAD or NADP as acceptor"/>
    <property type="evidence" value="ECO:0007669"/>
    <property type="project" value="UniProtKB-ARBA"/>
</dbReference>
<dbReference type="SUPFAM" id="SSF50475">
    <property type="entry name" value="FMN-binding split barrel"/>
    <property type="match status" value="1"/>
</dbReference>
<dbReference type="SMART" id="SM00903">
    <property type="entry name" value="Flavin_Reduct"/>
    <property type="match status" value="1"/>
</dbReference>
<dbReference type="InterPro" id="IPR052174">
    <property type="entry name" value="Flavoredoxin"/>
</dbReference>
<evidence type="ECO:0000256" key="2">
    <source>
        <dbReference type="ARBA" id="ARBA00022630"/>
    </source>
</evidence>
<dbReference type="Proteomes" id="UP000245959">
    <property type="component" value="Unassembled WGS sequence"/>
</dbReference>
<evidence type="ECO:0000313" key="6">
    <source>
        <dbReference type="Proteomes" id="UP000245959"/>
    </source>
</evidence>
<comment type="caution">
    <text evidence="5">The sequence shown here is derived from an EMBL/GenBank/DDBJ whole genome shotgun (WGS) entry which is preliminary data.</text>
</comment>
<dbReference type="GeneID" id="78293698"/>
<name>A0A2U1BBL3_9BACT</name>
<evidence type="ECO:0000256" key="3">
    <source>
        <dbReference type="ARBA" id="ARBA00038054"/>
    </source>
</evidence>
<gene>
    <name evidence="5" type="ORF">C8D82_101164</name>
</gene>
<feature type="domain" description="Flavin reductase like" evidence="4">
    <location>
        <begin position="15"/>
        <end position="159"/>
    </location>
</feature>
<dbReference type="InterPro" id="IPR012349">
    <property type="entry name" value="Split_barrel_FMN-bd"/>
</dbReference>
<comment type="cofactor">
    <cofactor evidence="1">
        <name>FMN</name>
        <dbReference type="ChEBI" id="CHEBI:58210"/>
    </cofactor>
</comment>
<dbReference type="RefSeq" id="WP_116882359.1">
    <property type="nucleotide sequence ID" value="NZ_QEKH01000001.1"/>
</dbReference>
<organism evidence="5 6">
    <name type="scientific">Victivallis vadensis</name>
    <dbReference type="NCBI Taxonomy" id="172901"/>
    <lineage>
        <taxon>Bacteria</taxon>
        <taxon>Pseudomonadati</taxon>
        <taxon>Lentisphaerota</taxon>
        <taxon>Lentisphaeria</taxon>
        <taxon>Victivallales</taxon>
        <taxon>Victivallaceae</taxon>
        <taxon>Victivallis</taxon>
    </lineage>
</organism>
<protein>
    <submittedName>
        <fullName evidence="5">Flavin reductase (DIM6/NTAB) family NADH-FMN oxidoreductase RutF</fullName>
    </submittedName>
</protein>
<evidence type="ECO:0000256" key="1">
    <source>
        <dbReference type="ARBA" id="ARBA00001917"/>
    </source>
</evidence>
<evidence type="ECO:0000313" key="5">
    <source>
        <dbReference type="EMBL" id="PVY45967.1"/>
    </source>
</evidence>
<dbReference type="PROSITE" id="PS51257">
    <property type="entry name" value="PROKAR_LIPOPROTEIN"/>
    <property type="match status" value="1"/>
</dbReference>
<keyword evidence="2" id="KW-0285">Flavoprotein</keyword>
<reference evidence="5 6" key="1">
    <citation type="submission" date="2018-04" db="EMBL/GenBank/DDBJ databases">
        <title>Genomic Encyclopedia of Type Strains, Phase IV (KMG-IV): sequencing the most valuable type-strain genomes for metagenomic binning, comparative biology and taxonomic classification.</title>
        <authorList>
            <person name="Goeker M."/>
        </authorList>
    </citation>
    <scope>NUCLEOTIDE SEQUENCE [LARGE SCALE GENOMIC DNA]</scope>
    <source>
        <strain evidence="5 6">DSM 14823</strain>
    </source>
</reference>
<comment type="similarity">
    <text evidence="3">Belongs to the flavoredoxin family.</text>
</comment>
<dbReference type="PANTHER" id="PTHR43567:SF1">
    <property type="entry name" value="FLAVOREDOXIN"/>
    <property type="match status" value="1"/>
</dbReference>
<dbReference type="Gene3D" id="2.30.110.10">
    <property type="entry name" value="Electron Transport, Fmn-binding Protein, Chain A"/>
    <property type="match status" value="1"/>
</dbReference>
<dbReference type="PANTHER" id="PTHR43567">
    <property type="entry name" value="FLAVOREDOXIN-RELATED-RELATED"/>
    <property type="match status" value="1"/>
</dbReference>
<dbReference type="Pfam" id="PF01613">
    <property type="entry name" value="Flavin_Reduct"/>
    <property type="match status" value="1"/>
</dbReference>
<keyword evidence="6" id="KW-1185">Reference proteome</keyword>
<dbReference type="EMBL" id="QEKH01000001">
    <property type="protein sequence ID" value="PVY45967.1"/>
    <property type="molecule type" value="Genomic_DNA"/>
</dbReference>